<name>A0A1J9S966_9PEZI</name>
<dbReference type="InterPro" id="IPR017853">
    <property type="entry name" value="GH"/>
</dbReference>
<organism evidence="3 4">
    <name type="scientific">Diplodia corticola</name>
    <dbReference type="NCBI Taxonomy" id="236234"/>
    <lineage>
        <taxon>Eukaryota</taxon>
        <taxon>Fungi</taxon>
        <taxon>Dikarya</taxon>
        <taxon>Ascomycota</taxon>
        <taxon>Pezizomycotina</taxon>
        <taxon>Dothideomycetes</taxon>
        <taxon>Dothideomycetes incertae sedis</taxon>
        <taxon>Botryosphaeriales</taxon>
        <taxon>Botryosphaeriaceae</taxon>
        <taxon>Diplodia</taxon>
    </lineage>
</organism>
<evidence type="ECO:0000256" key="1">
    <source>
        <dbReference type="SAM" id="SignalP"/>
    </source>
</evidence>
<reference evidence="3 4" key="1">
    <citation type="submission" date="2016-10" db="EMBL/GenBank/DDBJ databases">
        <title>Proteomics and genomics reveal pathogen-plant mechanisms compatible with a hemibiotrophic lifestyle of Diplodia corticola.</title>
        <authorList>
            <person name="Fernandes I."/>
            <person name="De Jonge R."/>
            <person name="Van De Peer Y."/>
            <person name="Devreese B."/>
            <person name="Alves A."/>
            <person name="Esteves A.C."/>
        </authorList>
    </citation>
    <scope>NUCLEOTIDE SEQUENCE [LARGE SCALE GENOMIC DNA]</scope>
    <source>
        <strain evidence="3 4">CBS 112549</strain>
    </source>
</reference>
<keyword evidence="4" id="KW-1185">Reference proteome</keyword>
<dbReference type="InterPro" id="IPR024655">
    <property type="entry name" value="Asl1_glyco_hydro_catalytic"/>
</dbReference>
<feature type="chain" id="PRO_5012995625" evidence="1">
    <location>
        <begin position="21"/>
        <end position="316"/>
    </location>
</feature>
<dbReference type="EMBL" id="MNUE01000008">
    <property type="protein sequence ID" value="OJD37047.1"/>
    <property type="molecule type" value="Genomic_DNA"/>
</dbReference>
<dbReference type="Gene3D" id="3.20.20.80">
    <property type="entry name" value="Glycosidases"/>
    <property type="match status" value="1"/>
</dbReference>
<dbReference type="SUPFAM" id="SSF51445">
    <property type="entry name" value="(Trans)glycosidases"/>
    <property type="match status" value="1"/>
</dbReference>
<dbReference type="GeneID" id="31019637"/>
<keyword evidence="1" id="KW-0732">Signal</keyword>
<keyword evidence="3" id="KW-0378">Hydrolase</keyword>
<sequence length="316" mass="33721">MRNSPILCAALAALAPLAAAQAGTVSSKRGLVYVATADNAADDSIWASAAAADQLTWYYNYAVQPTASLKKSGLNFVPMLWGATDADETAQSTAFRDAVRAQLKAGTNITHVLGFNEPDGASATGGSGVPADLAASTWIREIEPLRDDGVRLGAPAVTGSPTGLQWLQNWFTECDGGCNPDFIPIHWYGNWEGFASFLGQVMATYANISEVWVTEFAYADADKEDSEWFFNTTMEYLDVKMENVTRYSWFGSFRSSVSNVGVNEAFLNSKGKLTDMGAWYLGQAATGVDGDSAAGRSGVFAGWTALVCLASLYALL</sequence>
<dbReference type="AlphaFoldDB" id="A0A1J9S966"/>
<dbReference type="STRING" id="236234.A0A1J9S966"/>
<evidence type="ECO:0000259" key="2">
    <source>
        <dbReference type="Pfam" id="PF11790"/>
    </source>
</evidence>
<dbReference type="RefSeq" id="XP_020133288.1">
    <property type="nucleotide sequence ID" value="XM_020279375.1"/>
</dbReference>
<protein>
    <submittedName>
        <fullName evidence="3">Glycoside hydrolase family 128 protein</fullName>
    </submittedName>
</protein>
<dbReference type="InterPro" id="IPR053183">
    <property type="entry name" value="ASL1"/>
</dbReference>
<dbReference type="GO" id="GO:0009277">
    <property type="term" value="C:fungal-type cell wall"/>
    <property type="evidence" value="ECO:0007669"/>
    <property type="project" value="TreeGrafter"/>
</dbReference>
<feature type="signal peptide" evidence="1">
    <location>
        <begin position="1"/>
        <end position="20"/>
    </location>
</feature>
<dbReference type="OrthoDB" id="43654at2759"/>
<proteinExistence type="predicted"/>
<dbReference type="PANTHER" id="PTHR34154:SF3">
    <property type="entry name" value="ALKALI-SENSITIVE LINKAGE PROTEIN 1"/>
    <property type="match status" value="1"/>
</dbReference>
<comment type="caution">
    <text evidence="3">The sequence shown here is derived from an EMBL/GenBank/DDBJ whole genome shotgun (WGS) entry which is preliminary data.</text>
</comment>
<dbReference type="GO" id="GO:0016787">
    <property type="term" value="F:hydrolase activity"/>
    <property type="evidence" value="ECO:0007669"/>
    <property type="project" value="UniProtKB-KW"/>
</dbReference>
<feature type="domain" description="Asl1-like glycosyl hydrolase catalytic" evidence="2">
    <location>
        <begin position="31"/>
        <end position="280"/>
    </location>
</feature>
<gene>
    <name evidence="3" type="ORF">BKCO1_800036</name>
</gene>
<evidence type="ECO:0000313" key="3">
    <source>
        <dbReference type="EMBL" id="OJD37047.1"/>
    </source>
</evidence>
<dbReference type="GO" id="GO:0071966">
    <property type="term" value="P:fungal-type cell wall polysaccharide metabolic process"/>
    <property type="evidence" value="ECO:0007669"/>
    <property type="project" value="TreeGrafter"/>
</dbReference>
<evidence type="ECO:0000313" key="4">
    <source>
        <dbReference type="Proteomes" id="UP000183809"/>
    </source>
</evidence>
<accession>A0A1J9S966</accession>
<dbReference type="Pfam" id="PF11790">
    <property type="entry name" value="Glyco_hydro_cc"/>
    <property type="match status" value="1"/>
</dbReference>
<dbReference type="Proteomes" id="UP000183809">
    <property type="component" value="Unassembled WGS sequence"/>
</dbReference>
<dbReference type="PANTHER" id="PTHR34154">
    <property type="entry name" value="ALKALI-SENSITIVE LINKAGE PROTEIN 1"/>
    <property type="match status" value="1"/>
</dbReference>